<dbReference type="EMBL" id="QXGM01000002">
    <property type="protein sequence ID" value="RSX54899.1"/>
    <property type="molecule type" value="Genomic_DNA"/>
</dbReference>
<dbReference type="Proteomes" id="UP000287609">
    <property type="component" value="Unassembled WGS sequence"/>
</dbReference>
<accession>A0A430FPY5</accession>
<keyword evidence="3" id="KW-1185">Reference proteome</keyword>
<feature type="transmembrane region" description="Helical" evidence="1">
    <location>
        <begin position="79"/>
        <end position="97"/>
    </location>
</feature>
<reference evidence="2 3" key="1">
    <citation type="submission" date="2018-09" db="EMBL/GenBank/DDBJ databases">
        <title>Characterization of the phylogenetic diversity of five novel species belonging to the genus Bifidobacterium.</title>
        <authorList>
            <person name="Lugli G.A."/>
            <person name="Duranti S."/>
            <person name="Milani C."/>
        </authorList>
    </citation>
    <scope>NUCLEOTIDE SEQUENCE [LARGE SCALE GENOMIC DNA]</scope>
    <source>
        <strain evidence="2 3">2036B</strain>
    </source>
</reference>
<feature type="transmembrane region" description="Helical" evidence="1">
    <location>
        <begin position="152"/>
        <end position="178"/>
    </location>
</feature>
<feature type="transmembrane region" description="Helical" evidence="1">
    <location>
        <begin position="392"/>
        <end position="413"/>
    </location>
</feature>
<keyword evidence="1" id="KW-1133">Transmembrane helix</keyword>
<feature type="transmembrane region" description="Helical" evidence="1">
    <location>
        <begin position="420"/>
        <end position="443"/>
    </location>
</feature>
<evidence type="ECO:0000256" key="1">
    <source>
        <dbReference type="SAM" id="Phobius"/>
    </source>
</evidence>
<protein>
    <submittedName>
        <fullName evidence="2">Uncharacterized protein</fullName>
    </submittedName>
</protein>
<sequence length="481" mass="52130">MMKTLAQGVTRFNTVFGMLLRFFRRTLLQYGVLRTKAVRWALVGLAAVWLSFACVIVFVFTKPIDAQKDMWPFMVDMSWVSSIPWVIGAFLAVKLLFSKADGALRVVSHLPVTSIMRKLAIKACEACVVLCVILVSALAVVTSVIAHDGFPAVGLVATHIALPVLVLYAALCLAWDLVARFMHIIGLGKFSGLVGLCATSALLVQYAVSMMQLSLDVQKHWVQNDGNVLWITVVGDLTQKYGALPIAAASIGVIIGLVALDMVVAPPQYCGQADYLPLRLPSVGHSDIAMFASYVVRSKDTFLETLLSLACAILLCLHKDASWALYPVCMVTFTGLSQFAEGIPRVWSVHRQSAVHTYICLIVSQIIVYTLIWAAIALIILPWGTLGTMDYIYSYLGVAAGTVLCTTLGILFPMTKNNPLAAIIGFASLALIGILLVCGIGILNLKGTWLVVAGIAIFIAMIFYSVFGIQTHQRSVRHGSC</sequence>
<feature type="transmembrane region" description="Helical" evidence="1">
    <location>
        <begin position="190"/>
        <end position="208"/>
    </location>
</feature>
<keyword evidence="1" id="KW-0812">Transmembrane</keyword>
<dbReference type="RefSeq" id="WP_125963582.1">
    <property type="nucleotide sequence ID" value="NZ_QXGM01000002.1"/>
</dbReference>
<feature type="transmembrane region" description="Helical" evidence="1">
    <location>
        <begin position="355"/>
        <end position="380"/>
    </location>
</feature>
<dbReference type="OrthoDB" id="4017294at2"/>
<gene>
    <name evidence="2" type="ORF">D2E26_0953</name>
</gene>
<name>A0A430FPY5_9BIFI</name>
<organism evidence="2 3">
    <name type="scientific">Bifidobacterium dolichotidis</name>
    <dbReference type="NCBI Taxonomy" id="2306976"/>
    <lineage>
        <taxon>Bacteria</taxon>
        <taxon>Bacillati</taxon>
        <taxon>Actinomycetota</taxon>
        <taxon>Actinomycetes</taxon>
        <taxon>Bifidobacteriales</taxon>
        <taxon>Bifidobacteriaceae</taxon>
        <taxon>Bifidobacterium</taxon>
    </lineage>
</organism>
<feature type="transmembrane region" description="Helical" evidence="1">
    <location>
        <begin position="449"/>
        <end position="467"/>
    </location>
</feature>
<dbReference type="AlphaFoldDB" id="A0A430FPY5"/>
<feature type="transmembrane region" description="Helical" evidence="1">
    <location>
        <begin position="126"/>
        <end position="146"/>
    </location>
</feature>
<proteinExistence type="predicted"/>
<keyword evidence="1" id="KW-0472">Membrane</keyword>
<comment type="caution">
    <text evidence="2">The sequence shown here is derived from an EMBL/GenBank/DDBJ whole genome shotgun (WGS) entry which is preliminary data.</text>
</comment>
<evidence type="ECO:0000313" key="2">
    <source>
        <dbReference type="EMBL" id="RSX54899.1"/>
    </source>
</evidence>
<evidence type="ECO:0000313" key="3">
    <source>
        <dbReference type="Proteomes" id="UP000287609"/>
    </source>
</evidence>
<feature type="transmembrane region" description="Helical" evidence="1">
    <location>
        <begin position="241"/>
        <end position="260"/>
    </location>
</feature>
<feature type="transmembrane region" description="Helical" evidence="1">
    <location>
        <begin position="37"/>
        <end position="59"/>
    </location>
</feature>